<sequence>MIPQPFHHPARAGGPSTNHRQASPPAAPNPAFGSPLLRTMRDPAFHQPQHYANVAAINTPWQPPQDRLSRPEPHAPNYLMNSAWTAGPAQAAALLGQYAGVAPGTAGVPWQGSVPTVAPMMPAMQGQVWPTASGILNQRRGPHAPQQRGRGHEWSQIEQDYLLMYKRQGMTHPMIAETLSNMFNVERTHHMVTKKLAALRREAIKPDMYEQSIKNVLPRSIDLLFEELSTEMGMKFAPSEERKKHLERFLLTWFSGVILDSQRPVAGAGVNAMGSQRP</sequence>
<name>A0A8S9A136_SORMA</name>
<evidence type="ECO:0000313" key="2">
    <source>
        <dbReference type="EMBL" id="KAA8635579.1"/>
    </source>
</evidence>
<organism evidence="2 3">
    <name type="scientific">Sordaria macrospora</name>
    <dbReference type="NCBI Taxonomy" id="5147"/>
    <lineage>
        <taxon>Eukaryota</taxon>
        <taxon>Fungi</taxon>
        <taxon>Dikarya</taxon>
        <taxon>Ascomycota</taxon>
        <taxon>Pezizomycotina</taxon>
        <taxon>Sordariomycetes</taxon>
        <taxon>Sordariomycetidae</taxon>
        <taxon>Sordariales</taxon>
        <taxon>Sordariaceae</taxon>
        <taxon>Sordaria</taxon>
    </lineage>
</organism>
<reference evidence="2 3" key="1">
    <citation type="submission" date="2017-07" db="EMBL/GenBank/DDBJ databases">
        <title>Genome sequence of the Sordaria macrospora wild type strain R19027.</title>
        <authorList>
            <person name="Nowrousian M."/>
            <person name="Teichert I."/>
            <person name="Kueck U."/>
        </authorList>
    </citation>
    <scope>NUCLEOTIDE SEQUENCE [LARGE SCALE GENOMIC DNA]</scope>
    <source>
        <strain evidence="2 3">R19027</strain>
        <tissue evidence="2">Mycelium</tissue>
    </source>
</reference>
<gene>
    <name evidence="2" type="ORF">SMACR_08535</name>
</gene>
<comment type="caution">
    <text evidence="2">The sequence shown here is derived from an EMBL/GenBank/DDBJ whole genome shotgun (WGS) entry which is preliminary data.</text>
</comment>
<dbReference type="Proteomes" id="UP000433876">
    <property type="component" value="Unassembled WGS sequence"/>
</dbReference>
<evidence type="ECO:0000256" key="1">
    <source>
        <dbReference type="SAM" id="MobiDB-lite"/>
    </source>
</evidence>
<dbReference type="AlphaFoldDB" id="A0A8S9A136"/>
<evidence type="ECO:0000313" key="3">
    <source>
        <dbReference type="Proteomes" id="UP000433876"/>
    </source>
</evidence>
<feature type="region of interest" description="Disordered" evidence="1">
    <location>
        <begin position="1"/>
        <end position="38"/>
    </location>
</feature>
<dbReference type="VEuPathDB" id="FungiDB:SMAC_08535"/>
<dbReference type="EMBL" id="NMPR01000011">
    <property type="protein sequence ID" value="KAA8635579.1"/>
    <property type="molecule type" value="Genomic_DNA"/>
</dbReference>
<accession>A0A8S9A136</accession>
<protein>
    <submittedName>
        <fullName evidence="2">Uncharacterized protein</fullName>
    </submittedName>
</protein>
<proteinExistence type="predicted"/>